<keyword evidence="1" id="KW-0819">tRNA processing</keyword>
<feature type="compositionally biased region" description="Polar residues" evidence="3">
    <location>
        <begin position="179"/>
        <end position="195"/>
    </location>
</feature>
<evidence type="ECO:0000256" key="1">
    <source>
        <dbReference type="ARBA" id="ARBA00022694"/>
    </source>
</evidence>
<comment type="caution">
    <text evidence="4">The sequence shown here is derived from an EMBL/GenBank/DDBJ whole genome shotgun (WGS) entry which is preliminary data.</text>
</comment>
<reference evidence="4" key="1">
    <citation type="journal article" date="2023" name="Insect Mol. Biol.">
        <title>Genome sequencing provides insights into the evolution of gene families encoding plant cell wall-degrading enzymes in longhorned beetles.</title>
        <authorList>
            <person name="Shin N.R."/>
            <person name="Okamura Y."/>
            <person name="Kirsch R."/>
            <person name="Pauchet Y."/>
        </authorList>
    </citation>
    <scope>NUCLEOTIDE SEQUENCE</scope>
    <source>
        <strain evidence="4">MMC_N1</strain>
    </source>
</reference>
<dbReference type="PANTHER" id="PTHR13326">
    <property type="entry name" value="TRNA PSEUDOURIDINE SYNTHASE D"/>
    <property type="match status" value="1"/>
</dbReference>
<sequence>MVKTAKNEHQLREERREKLEEEALKCKQKVKALQKRGFAKLHHIRYHCYKEALEEYGLTLEMTRQRVKTYTLSGNYRKIMERAHDMSWKIMRYNNPVDTLIRSDLEELKGAKEPEDVKDGKYKALIMEFNLPSSSYATMVLREILKMDTSSSSHALMNDYHQSNATKKIIISDHEENPSENADGSDSTQASSLLSDSEKYEEFKNTIFQTIEGTTKRKNEEEVEEDGSGKKIKTEDVEDKEQTGIKMEASVV</sequence>
<evidence type="ECO:0008006" key="6">
    <source>
        <dbReference type="Google" id="ProtNLM"/>
    </source>
</evidence>
<dbReference type="EMBL" id="JAPWTJ010000330">
    <property type="protein sequence ID" value="KAJ8979558.1"/>
    <property type="molecule type" value="Genomic_DNA"/>
</dbReference>
<dbReference type="InterPro" id="IPR042214">
    <property type="entry name" value="TruD_catalytic"/>
</dbReference>
<feature type="region of interest" description="Disordered" evidence="3">
    <location>
        <begin position="176"/>
        <end position="252"/>
    </location>
</feature>
<dbReference type="InterPro" id="IPR020103">
    <property type="entry name" value="PsdUridine_synth_cat_dom_sf"/>
</dbReference>
<dbReference type="InterPro" id="IPR001656">
    <property type="entry name" value="PsdUridine_synth_TruD"/>
</dbReference>
<gene>
    <name evidence="4" type="ORF">NQ317_012947</name>
</gene>
<protein>
    <recommendedName>
        <fullName evidence="6">Pseudouridylate synthase</fullName>
    </recommendedName>
</protein>
<feature type="compositionally biased region" description="Basic and acidic residues" evidence="3">
    <location>
        <begin position="227"/>
        <end position="243"/>
    </location>
</feature>
<evidence type="ECO:0000313" key="5">
    <source>
        <dbReference type="Proteomes" id="UP001162164"/>
    </source>
</evidence>
<dbReference type="Proteomes" id="UP001162164">
    <property type="component" value="Unassembled WGS sequence"/>
</dbReference>
<evidence type="ECO:0000256" key="2">
    <source>
        <dbReference type="SAM" id="Coils"/>
    </source>
</evidence>
<evidence type="ECO:0000313" key="4">
    <source>
        <dbReference type="EMBL" id="KAJ8979558.1"/>
    </source>
</evidence>
<evidence type="ECO:0000256" key="3">
    <source>
        <dbReference type="SAM" id="MobiDB-lite"/>
    </source>
</evidence>
<keyword evidence="5" id="KW-1185">Reference proteome</keyword>
<dbReference type="SUPFAM" id="SSF55120">
    <property type="entry name" value="Pseudouridine synthase"/>
    <property type="match status" value="1"/>
</dbReference>
<organism evidence="4 5">
    <name type="scientific">Molorchus minor</name>
    <dbReference type="NCBI Taxonomy" id="1323400"/>
    <lineage>
        <taxon>Eukaryota</taxon>
        <taxon>Metazoa</taxon>
        <taxon>Ecdysozoa</taxon>
        <taxon>Arthropoda</taxon>
        <taxon>Hexapoda</taxon>
        <taxon>Insecta</taxon>
        <taxon>Pterygota</taxon>
        <taxon>Neoptera</taxon>
        <taxon>Endopterygota</taxon>
        <taxon>Coleoptera</taxon>
        <taxon>Polyphaga</taxon>
        <taxon>Cucujiformia</taxon>
        <taxon>Chrysomeloidea</taxon>
        <taxon>Cerambycidae</taxon>
        <taxon>Lamiinae</taxon>
        <taxon>Monochamini</taxon>
        <taxon>Molorchus</taxon>
    </lineage>
</organism>
<accession>A0ABQ9JNI2</accession>
<dbReference type="PANTHER" id="PTHR13326:SF31">
    <property type="entry name" value="PSEUDOURIDYLATE SYNTHASE 7 HOMOLOG"/>
    <property type="match status" value="1"/>
</dbReference>
<dbReference type="Gene3D" id="3.30.2350.20">
    <property type="entry name" value="TruD, catalytic domain"/>
    <property type="match status" value="1"/>
</dbReference>
<feature type="coiled-coil region" evidence="2">
    <location>
        <begin position="2"/>
        <end position="36"/>
    </location>
</feature>
<name>A0ABQ9JNI2_9CUCU</name>
<keyword evidence="2" id="KW-0175">Coiled coil</keyword>
<proteinExistence type="predicted"/>